<organism evidence="3 4">
    <name type="scientific">Thorsellia anophelis DSM 18579</name>
    <dbReference type="NCBI Taxonomy" id="1123402"/>
    <lineage>
        <taxon>Bacteria</taxon>
        <taxon>Pseudomonadati</taxon>
        <taxon>Pseudomonadota</taxon>
        <taxon>Gammaproteobacteria</taxon>
        <taxon>Enterobacterales</taxon>
        <taxon>Thorselliaceae</taxon>
        <taxon>Thorsellia</taxon>
    </lineage>
</organism>
<dbReference type="Gene3D" id="1.20.58.1690">
    <property type="match status" value="1"/>
</dbReference>
<protein>
    <submittedName>
        <fullName evidence="3">YARHG domain-containing protein</fullName>
    </submittedName>
</protein>
<sequence>MNKFSHIILLFLLLNSGSLLAIDNYIIHFKDKPTEYHISDFEMWTDDIYNYEFTADEWLGIYANSEDAEKRYRVIPDVESIAYGKPWCNLQIFTGSIELKNIQNQNFSCIQILGQSKRSGEIPFGTKGLLIKHDGMIQFIPLLKQEILPGKYPEISRTEIYLQESHLLRANSSLNDMRIMLNEIYARYGYRFKPGGEMDRYFSTQSWYAPQYDNVDVFLTKTEKSNAKLLRKLLSPDVQNQKKRYIEEITAFCQALENDDLEYLSEHISYLTTGADQTVTFEQFKEILPNFKQVMLTSSANCAQDMSLLNKNWLFSPEGSNPFMNATFIYDEEEQKYLLVYFDLTQSCIPESSEIEVAGTLALKDYIDDSQDNKSIVRKIILNTVNMPVCITGADVNFPYWNIHVQLELSDSDEKKFTELANENVTLQGQVKLANSPQDYTRVKLINVTIKSIDTDKKSKAFM</sequence>
<feature type="chain" id="PRO_5017428134" evidence="1">
    <location>
        <begin position="22"/>
        <end position="463"/>
    </location>
</feature>
<dbReference type="RefSeq" id="WP_093317803.1">
    <property type="nucleotide sequence ID" value="NZ_FOHV01000004.1"/>
</dbReference>
<dbReference type="InterPro" id="IPR028007">
    <property type="entry name" value="DUF4459"/>
</dbReference>
<evidence type="ECO:0000256" key="1">
    <source>
        <dbReference type="SAM" id="SignalP"/>
    </source>
</evidence>
<dbReference type="SMART" id="SM01324">
    <property type="entry name" value="YARHG"/>
    <property type="match status" value="1"/>
</dbReference>
<evidence type="ECO:0000259" key="2">
    <source>
        <dbReference type="SMART" id="SM01324"/>
    </source>
</evidence>
<proteinExistence type="predicted"/>
<evidence type="ECO:0000313" key="3">
    <source>
        <dbReference type="EMBL" id="SES84343.1"/>
    </source>
</evidence>
<dbReference type="Proteomes" id="UP000242642">
    <property type="component" value="Unassembled WGS sequence"/>
</dbReference>
<reference evidence="4" key="1">
    <citation type="submission" date="2016-10" db="EMBL/GenBank/DDBJ databases">
        <authorList>
            <person name="Varghese N."/>
            <person name="Submissions S."/>
        </authorList>
    </citation>
    <scope>NUCLEOTIDE SEQUENCE [LARGE SCALE GENOMIC DNA]</scope>
    <source>
        <strain evidence="4">DSM 18579</strain>
    </source>
</reference>
<dbReference type="Pfam" id="PF13308">
    <property type="entry name" value="YARHG"/>
    <property type="match status" value="1"/>
</dbReference>
<feature type="domain" description="YARHG" evidence="2">
    <location>
        <begin position="148"/>
        <end position="235"/>
    </location>
</feature>
<keyword evidence="1" id="KW-0732">Signal</keyword>
<keyword evidence="4" id="KW-1185">Reference proteome</keyword>
<dbReference type="InterPro" id="IPR025582">
    <property type="entry name" value="YARHG_dom"/>
</dbReference>
<dbReference type="InterPro" id="IPR038434">
    <property type="entry name" value="YARHG_sf"/>
</dbReference>
<gene>
    <name evidence="3" type="ORF">SAMN02583745_00665</name>
</gene>
<name>A0A1H9ZRJ7_9GAMM</name>
<feature type="signal peptide" evidence="1">
    <location>
        <begin position="1"/>
        <end position="21"/>
    </location>
</feature>
<evidence type="ECO:0000313" key="4">
    <source>
        <dbReference type="Proteomes" id="UP000242642"/>
    </source>
</evidence>
<dbReference type="EMBL" id="FOHV01000004">
    <property type="protein sequence ID" value="SES84343.1"/>
    <property type="molecule type" value="Genomic_DNA"/>
</dbReference>
<dbReference type="AlphaFoldDB" id="A0A1H9ZRJ7"/>
<dbReference type="STRING" id="1123402.SAMN02583745_00665"/>
<accession>A0A1H9ZRJ7</accession>
<dbReference type="OrthoDB" id="105971at2"/>
<dbReference type="Pfam" id="PF14673">
    <property type="entry name" value="DUF4459"/>
    <property type="match status" value="1"/>
</dbReference>